<gene>
    <name evidence="1" type="primary">FASN</name>
    <name evidence="1" type="ORF">TNIN_358821</name>
</gene>
<keyword evidence="2" id="KW-1185">Reference proteome</keyword>
<dbReference type="AlphaFoldDB" id="A0A8X6X3T1"/>
<sequence>MLYWLQENSSIDTAKHLGQGNAVLGLEFSGREDSTGKRVCGFAPARAMATSILADPEYCFDVPDNWTLEEAATVPIVYATLPITPSLRGKITKGR</sequence>
<accession>A0A8X6X3T1</accession>
<reference evidence="1" key="1">
    <citation type="submission" date="2020-08" db="EMBL/GenBank/DDBJ databases">
        <title>Multicomponent nature underlies the extraordinary mechanical properties of spider dragline silk.</title>
        <authorList>
            <person name="Kono N."/>
            <person name="Nakamura H."/>
            <person name="Mori M."/>
            <person name="Yoshida Y."/>
            <person name="Ohtoshi R."/>
            <person name="Malay A.D."/>
            <person name="Moran D.A.P."/>
            <person name="Tomita M."/>
            <person name="Numata K."/>
            <person name="Arakawa K."/>
        </authorList>
    </citation>
    <scope>NUCLEOTIDE SEQUENCE</scope>
</reference>
<dbReference type="InterPro" id="IPR011032">
    <property type="entry name" value="GroES-like_sf"/>
</dbReference>
<dbReference type="SUPFAM" id="SSF50129">
    <property type="entry name" value="GroES-like"/>
    <property type="match status" value="1"/>
</dbReference>
<dbReference type="OrthoDB" id="6436875at2759"/>
<evidence type="ECO:0000313" key="2">
    <source>
        <dbReference type="Proteomes" id="UP000886998"/>
    </source>
</evidence>
<name>A0A8X6X3T1_9ARAC</name>
<evidence type="ECO:0000313" key="1">
    <source>
        <dbReference type="EMBL" id="GFY45745.1"/>
    </source>
</evidence>
<dbReference type="EMBL" id="BMAV01005014">
    <property type="protein sequence ID" value="GFY45745.1"/>
    <property type="molecule type" value="Genomic_DNA"/>
</dbReference>
<feature type="non-terminal residue" evidence="1">
    <location>
        <position position="1"/>
    </location>
</feature>
<organism evidence="1 2">
    <name type="scientific">Trichonephila inaurata madagascariensis</name>
    <dbReference type="NCBI Taxonomy" id="2747483"/>
    <lineage>
        <taxon>Eukaryota</taxon>
        <taxon>Metazoa</taxon>
        <taxon>Ecdysozoa</taxon>
        <taxon>Arthropoda</taxon>
        <taxon>Chelicerata</taxon>
        <taxon>Arachnida</taxon>
        <taxon>Araneae</taxon>
        <taxon>Araneomorphae</taxon>
        <taxon>Entelegynae</taxon>
        <taxon>Araneoidea</taxon>
        <taxon>Nephilidae</taxon>
        <taxon>Trichonephila</taxon>
        <taxon>Trichonephila inaurata</taxon>
    </lineage>
</organism>
<dbReference type="Proteomes" id="UP000886998">
    <property type="component" value="Unassembled WGS sequence"/>
</dbReference>
<proteinExistence type="predicted"/>
<protein>
    <submittedName>
        <fullName evidence="1">Fatty acid synthase</fullName>
    </submittedName>
</protein>
<dbReference type="Gene3D" id="3.90.180.10">
    <property type="entry name" value="Medium-chain alcohol dehydrogenases, catalytic domain"/>
    <property type="match status" value="1"/>
</dbReference>
<comment type="caution">
    <text evidence="1">The sequence shown here is derived from an EMBL/GenBank/DDBJ whole genome shotgun (WGS) entry which is preliminary data.</text>
</comment>